<dbReference type="InterPro" id="IPR016035">
    <property type="entry name" value="Acyl_Trfase/lysoPLipase"/>
</dbReference>
<dbReference type="CDD" id="cd00038">
    <property type="entry name" value="CAP_ED"/>
    <property type="match status" value="1"/>
</dbReference>
<protein>
    <submittedName>
        <fullName evidence="12">Cyclic nucleotide-binding domain-containing protein</fullName>
    </submittedName>
</protein>
<feature type="short sequence motif" description="DGA/G" evidence="9">
    <location>
        <begin position="498"/>
        <end position="500"/>
    </location>
</feature>
<dbReference type="InterPro" id="IPR002641">
    <property type="entry name" value="PNPLA_dom"/>
</dbReference>
<dbReference type="AlphaFoldDB" id="A0A437RLH0"/>
<dbReference type="GO" id="GO:0016020">
    <property type="term" value="C:membrane"/>
    <property type="evidence" value="ECO:0007669"/>
    <property type="project" value="UniProtKB-SubCell"/>
</dbReference>
<dbReference type="PRINTS" id="PR00103">
    <property type="entry name" value="CAMPKINASE"/>
</dbReference>
<reference evidence="12 13" key="1">
    <citation type="submission" date="2019-01" db="EMBL/GenBank/DDBJ databases">
        <authorList>
            <person name="Chen W.-M."/>
        </authorList>
    </citation>
    <scope>NUCLEOTIDE SEQUENCE [LARGE SCALE GENOMIC DNA]</scope>
    <source>
        <strain evidence="12 13">KYPY4</strain>
    </source>
</reference>
<proteinExistence type="inferred from homology"/>
<dbReference type="Pfam" id="PF00027">
    <property type="entry name" value="cNMP_binding"/>
    <property type="match status" value="1"/>
</dbReference>
<evidence type="ECO:0000256" key="3">
    <source>
        <dbReference type="ARBA" id="ARBA00022692"/>
    </source>
</evidence>
<dbReference type="InterPro" id="IPR050301">
    <property type="entry name" value="NTE"/>
</dbReference>
<evidence type="ECO:0000259" key="11">
    <source>
        <dbReference type="PROSITE" id="PS51635"/>
    </source>
</evidence>
<keyword evidence="5 9" id="KW-0442">Lipid degradation</keyword>
<organism evidence="12 13">
    <name type="scientific">Rubrivivax rivuli</name>
    <dbReference type="NCBI Taxonomy" id="1862385"/>
    <lineage>
        <taxon>Bacteria</taxon>
        <taxon>Pseudomonadati</taxon>
        <taxon>Pseudomonadota</taxon>
        <taxon>Betaproteobacteria</taxon>
        <taxon>Burkholderiales</taxon>
        <taxon>Sphaerotilaceae</taxon>
        <taxon>Rubrivivax</taxon>
    </lineage>
</organism>
<feature type="short sequence motif" description="GXGXXG" evidence="9">
    <location>
        <begin position="350"/>
        <end position="355"/>
    </location>
</feature>
<dbReference type="Proteomes" id="UP000285575">
    <property type="component" value="Unassembled WGS sequence"/>
</dbReference>
<evidence type="ECO:0000256" key="7">
    <source>
        <dbReference type="ARBA" id="ARBA00023098"/>
    </source>
</evidence>
<dbReference type="PANTHER" id="PTHR14226">
    <property type="entry name" value="NEUROPATHY TARGET ESTERASE/SWISS CHEESE D.MELANOGASTER"/>
    <property type="match status" value="1"/>
</dbReference>
<evidence type="ECO:0000256" key="1">
    <source>
        <dbReference type="ARBA" id="ARBA00004370"/>
    </source>
</evidence>
<evidence type="ECO:0000313" key="13">
    <source>
        <dbReference type="Proteomes" id="UP000285575"/>
    </source>
</evidence>
<evidence type="ECO:0000256" key="5">
    <source>
        <dbReference type="ARBA" id="ARBA00022963"/>
    </source>
</evidence>
<comment type="caution">
    <text evidence="12">The sequence shown here is derived from an EMBL/GenBank/DDBJ whole genome shotgun (WGS) entry which is preliminary data.</text>
</comment>
<keyword evidence="8" id="KW-0472">Membrane</keyword>
<dbReference type="Pfam" id="PF24179">
    <property type="entry name" value="NTE_Ploop"/>
    <property type="match status" value="1"/>
</dbReference>
<keyword evidence="3" id="KW-0812">Transmembrane</keyword>
<evidence type="ECO:0000256" key="8">
    <source>
        <dbReference type="ARBA" id="ARBA00023136"/>
    </source>
</evidence>
<dbReference type="InterPro" id="IPR014710">
    <property type="entry name" value="RmlC-like_jellyroll"/>
</dbReference>
<dbReference type="Gene3D" id="3.40.1090.10">
    <property type="entry name" value="Cytosolic phospholipase A2 catalytic domain"/>
    <property type="match status" value="2"/>
</dbReference>
<dbReference type="SUPFAM" id="SSF51206">
    <property type="entry name" value="cAMP-binding domain-like"/>
    <property type="match status" value="1"/>
</dbReference>
<dbReference type="PROSITE" id="PS51635">
    <property type="entry name" value="PNPLA"/>
    <property type="match status" value="1"/>
</dbReference>
<dbReference type="EMBL" id="SACR01000002">
    <property type="protein sequence ID" value="RVU47594.1"/>
    <property type="molecule type" value="Genomic_DNA"/>
</dbReference>
<keyword evidence="4 9" id="KW-0378">Hydrolase</keyword>
<dbReference type="InterPro" id="IPR018488">
    <property type="entry name" value="cNMP-bd_CS"/>
</dbReference>
<accession>A0A437RLH0</accession>
<evidence type="ECO:0000313" key="12">
    <source>
        <dbReference type="EMBL" id="RVU47594.1"/>
    </source>
</evidence>
<dbReference type="Gene3D" id="2.60.120.10">
    <property type="entry name" value="Jelly Rolls"/>
    <property type="match status" value="1"/>
</dbReference>
<evidence type="ECO:0000256" key="4">
    <source>
        <dbReference type="ARBA" id="ARBA00022801"/>
    </source>
</evidence>
<dbReference type="SMART" id="SM00100">
    <property type="entry name" value="cNMP"/>
    <property type="match status" value="1"/>
</dbReference>
<dbReference type="OrthoDB" id="5290098at2"/>
<dbReference type="SUPFAM" id="SSF52151">
    <property type="entry name" value="FabD/lysophospholipase-like"/>
    <property type="match status" value="1"/>
</dbReference>
<dbReference type="PROSITE" id="PS50042">
    <property type="entry name" value="CNMP_BINDING_3"/>
    <property type="match status" value="1"/>
</dbReference>
<keyword evidence="7 9" id="KW-0443">Lipid metabolism</keyword>
<keyword evidence="13" id="KW-1185">Reference proteome</keyword>
<evidence type="ECO:0000256" key="6">
    <source>
        <dbReference type="ARBA" id="ARBA00022989"/>
    </source>
</evidence>
<dbReference type="InterPro" id="IPR000595">
    <property type="entry name" value="cNMP-bd_dom"/>
</dbReference>
<feature type="domain" description="PNPLA" evidence="11">
    <location>
        <begin position="346"/>
        <end position="511"/>
    </location>
</feature>
<feature type="domain" description="Cyclic nucleotide-binding" evidence="10">
    <location>
        <begin position="25"/>
        <end position="145"/>
    </location>
</feature>
<feature type="short sequence motif" description="GXSXG" evidence="9">
    <location>
        <begin position="377"/>
        <end position="381"/>
    </location>
</feature>
<dbReference type="RefSeq" id="WP_128228055.1">
    <property type="nucleotide sequence ID" value="NZ_SACR01000002.1"/>
</dbReference>
<keyword evidence="6" id="KW-1133">Transmembrane helix</keyword>
<evidence type="ECO:0000259" key="10">
    <source>
        <dbReference type="PROSITE" id="PS50042"/>
    </source>
</evidence>
<gene>
    <name evidence="12" type="ORF">EOE66_07630</name>
</gene>
<sequence>MPVSSLLHHPTDHQDQLLDRHLRELLGPMAPEALQALHGAFQWVEIAAGETLITQGEAADCMYLSISGRLRACLRGDDGQDRPVREMARGQVIGEMALYTDEPRSATVVAIRDSVLVRLDKAAFLGLLAQNAQLSVALTRQIIRRLQSAQQGPEATRPVTMALLPVTAGVDTAAFAAALAAQLRVAAPQAPVRVLDAAALDAELQQPGLARSDAADLQANRRIALALDDIEATHGFVLLVADDGPTPWTERCTRRCDELLLLADATQPPALHPSETQFLAARSGRAEIAQVAEVLVLLHPEGTANPQNTRAWLDRRPVADHVHVRPARTADMARLARLQSRTAVGLVFAGGGARGLAHLGIVAELEARGLHIDCLGGTSIGAIMAAVTASGLPLEQRLDVARRAFLQGPTGDFNPVPLLSLIRGQRLRGIVSEAITALFGGPVHAEDLWKNFYAVASNYSRASEQVLRRGPLQQALLASAAIPGALPPVLRDGELLCDGGTFNNFPVDVMRRQRGIGRVIGVDLGARAPRRIPHDEVPGAWALFLDRLRPRRLRRYRFPSLVSYLMNVTILYSGSRQRQAQALTDLYFNPPLHRVGMLQWKRFDAIVRQGREHAAQQLSAMSDEALQPYRR</sequence>
<feature type="active site" description="Proton acceptor" evidence="9">
    <location>
        <position position="498"/>
    </location>
</feature>
<dbReference type="GO" id="GO:0016042">
    <property type="term" value="P:lipid catabolic process"/>
    <property type="evidence" value="ECO:0007669"/>
    <property type="project" value="UniProtKB-UniRule"/>
</dbReference>
<comment type="subcellular location">
    <subcellularLocation>
        <location evidence="1">Membrane</location>
    </subcellularLocation>
</comment>
<name>A0A437RLH0_9BURK</name>
<evidence type="ECO:0000256" key="9">
    <source>
        <dbReference type="PROSITE-ProRule" id="PRU01161"/>
    </source>
</evidence>
<dbReference type="PROSITE" id="PS00889">
    <property type="entry name" value="CNMP_BINDING_2"/>
    <property type="match status" value="1"/>
</dbReference>
<dbReference type="PANTHER" id="PTHR14226:SF29">
    <property type="entry name" value="NEUROPATHY TARGET ESTERASE SWS"/>
    <property type="match status" value="1"/>
</dbReference>
<dbReference type="Pfam" id="PF01734">
    <property type="entry name" value="Patatin"/>
    <property type="match status" value="1"/>
</dbReference>
<evidence type="ECO:0000256" key="2">
    <source>
        <dbReference type="ARBA" id="ARBA00006636"/>
    </source>
</evidence>
<dbReference type="CDD" id="cd07205">
    <property type="entry name" value="Pat_PNPLA6_PNPLA7_NTE1_like"/>
    <property type="match status" value="1"/>
</dbReference>
<dbReference type="GO" id="GO:0004622">
    <property type="term" value="F:phosphatidylcholine lysophospholipase activity"/>
    <property type="evidence" value="ECO:0007669"/>
    <property type="project" value="UniProtKB-ARBA"/>
</dbReference>
<dbReference type="InterPro" id="IPR056556">
    <property type="entry name" value="NTE1_P-loop_dom"/>
</dbReference>
<dbReference type="InterPro" id="IPR018490">
    <property type="entry name" value="cNMP-bd_dom_sf"/>
</dbReference>
<feature type="active site" description="Nucleophile" evidence="9">
    <location>
        <position position="379"/>
    </location>
</feature>
<comment type="similarity">
    <text evidence="2">Belongs to the NTE family.</text>
</comment>